<evidence type="ECO:0000256" key="5">
    <source>
        <dbReference type="ARBA" id="ARBA00023288"/>
    </source>
</evidence>
<accession>A0A1A9B9F4</accession>
<dbReference type="AlphaFoldDB" id="A0A1A9B9F4"/>
<sequence length="175" mass="18987">MTAVGWRRRVALALLLILALTSACTRDESFPRAAPSGLDPGYRLSDPPPTPDPDASFDLEAALEVVRRSTYAPERPEGPLKGPLRAIWATCTGSVNGRCQAVFFFYGQRLVDRIEGILVRVVAQDGRAVQLELPRYRSGDAGCCPTGRSTRHTARIVAERVVVTPPIPADPNGSY</sequence>
<gene>
    <name evidence="8" type="ORF">GA0070622_2782</name>
</gene>
<feature type="chain" id="PRO_5039585190" evidence="7">
    <location>
        <begin position="26"/>
        <end position="175"/>
    </location>
</feature>
<evidence type="ECO:0000256" key="3">
    <source>
        <dbReference type="ARBA" id="ARBA00023136"/>
    </source>
</evidence>
<dbReference type="Proteomes" id="UP000199558">
    <property type="component" value="Unassembled WGS sequence"/>
</dbReference>
<keyword evidence="4" id="KW-0564">Palmitate</keyword>
<dbReference type="STRING" id="946078.GA0070622_2782"/>
<dbReference type="RefSeq" id="WP_176710472.1">
    <property type="nucleotide sequence ID" value="NZ_FLRH01000003.1"/>
</dbReference>
<keyword evidence="9" id="KW-1185">Reference proteome</keyword>
<evidence type="ECO:0000256" key="1">
    <source>
        <dbReference type="ARBA" id="ARBA00022475"/>
    </source>
</evidence>
<name>A0A1A9B9F4_9ACTN</name>
<evidence type="ECO:0000256" key="7">
    <source>
        <dbReference type="SAM" id="SignalP"/>
    </source>
</evidence>
<dbReference type="EMBL" id="FLRH01000003">
    <property type="protein sequence ID" value="SBT65773.1"/>
    <property type="molecule type" value="Genomic_DNA"/>
</dbReference>
<organism evidence="8 9">
    <name type="scientific">Micromonospora sediminicola</name>
    <dbReference type="NCBI Taxonomy" id="946078"/>
    <lineage>
        <taxon>Bacteria</taxon>
        <taxon>Bacillati</taxon>
        <taxon>Actinomycetota</taxon>
        <taxon>Actinomycetes</taxon>
        <taxon>Micromonosporales</taxon>
        <taxon>Micromonosporaceae</taxon>
        <taxon>Micromonospora</taxon>
    </lineage>
</organism>
<evidence type="ECO:0000313" key="9">
    <source>
        <dbReference type="Proteomes" id="UP000199558"/>
    </source>
</evidence>
<dbReference type="Pfam" id="PF14041">
    <property type="entry name" value="Lipoprotein_21"/>
    <property type="match status" value="1"/>
</dbReference>
<keyword evidence="2 7" id="KW-0732">Signal</keyword>
<reference evidence="9" key="1">
    <citation type="submission" date="2016-06" db="EMBL/GenBank/DDBJ databases">
        <authorList>
            <person name="Varghese N."/>
            <person name="Submissions Spin"/>
        </authorList>
    </citation>
    <scope>NUCLEOTIDE SEQUENCE [LARGE SCALE GENOMIC DNA]</scope>
    <source>
        <strain evidence="9">DSM 45794</strain>
    </source>
</reference>
<keyword evidence="3" id="KW-0472">Membrane</keyword>
<feature type="signal peptide" evidence="7">
    <location>
        <begin position="1"/>
        <end position="25"/>
    </location>
</feature>
<proteinExistence type="predicted"/>
<feature type="region of interest" description="Disordered" evidence="6">
    <location>
        <begin position="31"/>
        <end position="55"/>
    </location>
</feature>
<evidence type="ECO:0000256" key="4">
    <source>
        <dbReference type="ARBA" id="ARBA00023139"/>
    </source>
</evidence>
<evidence type="ECO:0000313" key="8">
    <source>
        <dbReference type="EMBL" id="SBT65773.1"/>
    </source>
</evidence>
<evidence type="ECO:0000256" key="6">
    <source>
        <dbReference type="SAM" id="MobiDB-lite"/>
    </source>
</evidence>
<keyword evidence="5 8" id="KW-0449">Lipoprotein</keyword>
<keyword evidence="1" id="KW-1003">Cell membrane</keyword>
<dbReference type="PROSITE" id="PS51257">
    <property type="entry name" value="PROKAR_LIPOPROTEIN"/>
    <property type="match status" value="1"/>
</dbReference>
<protein>
    <submittedName>
        <fullName evidence="8">LppP/LprE lipoprotein</fullName>
    </submittedName>
</protein>
<dbReference type="InterPro" id="IPR025971">
    <property type="entry name" value="LppP/LprE"/>
</dbReference>
<evidence type="ECO:0000256" key="2">
    <source>
        <dbReference type="ARBA" id="ARBA00022729"/>
    </source>
</evidence>